<protein>
    <submittedName>
        <fullName evidence="2">Uncharacterized protein</fullName>
    </submittedName>
</protein>
<feature type="region of interest" description="Disordered" evidence="1">
    <location>
        <begin position="74"/>
        <end position="111"/>
    </location>
</feature>
<evidence type="ECO:0000313" key="2">
    <source>
        <dbReference type="EMBL" id="GES08849.1"/>
    </source>
</evidence>
<dbReference type="Proteomes" id="UP000331127">
    <property type="component" value="Unassembled WGS sequence"/>
</dbReference>
<dbReference type="EMBL" id="BLAE01000012">
    <property type="protein sequence ID" value="GES08849.1"/>
    <property type="molecule type" value="Genomic_DNA"/>
</dbReference>
<organism evidence="2 3">
    <name type="scientific">Acrocarpospora macrocephala</name>
    <dbReference type="NCBI Taxonomy" id="150177"/>
    <lineage>
        <taxon>Bacteria</taxon>
        <taxon>Bacillati</taxon>
        <taxon>Actinomycetota</taxon>
        <taxon>Actinomycetes</taxon>
        <taxon>Streptosporangiales</taxon>
        <taxon>Streptosporangiaceae</taxon>
        <taxon>Acrocarpospora</taxon>
    </lineage>
</organism>
<gene>
    <name evidence="2" type="ORF">Amac_024450</name>
</gene>
<keyword evidence="3" id="KW-1185">Reference proteome</keyword>
<proteinExistence type="predicted"/>
<dbReference type="AlphaFoldDB" id="A0A5M3WL16"/>
<comment type="caution">
    <text evidence="2">The sequence shown here is derived from an EMBL/GenBank/DDBJ whole genome shotgun (WGS) entry which is preliminary data.</text>
</comment>
<evidence type="ECO:0000313" key="3">
    <source>
        <dbReference type="Proteomes" id="UP000331127"/>
    </source>
</evidence>
<reference evidence="2 3" key="1">
    <citation type="submission" date="2019-10" db="EMBL/GenBank/DDBJ databases">
        <title>Whole genome shotgun sequence of Acrocarpospora macrocephala NBRC 16266.</title>
        <authorList>
            <person name="Ichikawa N."/>
            <person name="Kimura A."/>
            <person name="Kitahashi Y."/>
            <person name="Komaki H."/>
            <person name="Oguchi A."/>
        </authorList>
    </citation>
    <scope>NUCLEOTIDE SEQUENCE [LARGE SCALE GENOMIC DNA]</scope>
    <source>
        <strain evidence="2 3">NBRC 16266</strain>
    </source>
</reference>
<evidence type="ECO:0000256" key="1">
    <source>
        <dbReference type="SAM" id="MobiDB-lite"/>
    </source>
</evidence>
<name>A0A5M3WL16_9ACTN</name>
<sequence>MSQMSEDHPDPGLSGELVRKLVHQAVLIAAADGDGSLVACDVETAMAEIVILAQAIDQIDTAIAARLAVANAGKGHQLSAPSRTDEAHLQAAPGQSHPTSAARPAAWTRRR</sequence>
<accession>A0A5M3WL16</accession>